<dbReference type="AlphaFoldDB" id="A0A0N1NXZ6"/>
<reference evidence="6 7" key="1">
    <citation type="submission" date="2015-06" db="EMBL/GenBank/DDBJ databases">
        <title>Draft genome of the ant-associated black yeast Phialophora attae CBS 131958.</title>
        <authorList>
            <person name="Moreno L.F."/>
            <person name="Stielow B.J."/>
            <person name="de Hoog S."/>
            <person name="Vicente V.A."/>
            <person name="Weiss V.A."/>
            <person name="de Vries M."/>
            <person name="Cruz L.M."/>
            <person name="Souza E.M."/>
        </authorList>
    </citation>
    <scope>NUCLEOTIDE SEQUENCE [LARGE SCALE GENOMIC DNA]</scope>
    <source>
        <strain evidence="6 7">CBS 131958</strain>
    </source>
</reference>
<evidence type="ECO:0000313" key="7">
    <source>
        <dbReference type="Proteomes" id="UP000038010"/>
    </source>
</evidence>
<dbReference type="RefSeq" id="XP_017996107.1">
    <property type="nucleotide sequence ID" value="XM_018149413.1"/>
</dbReference>
<feature type="signal peptide" evidence="5">
    <location>
        <begin position="1"/>
        <end position="22"/>
    </location>
</feature>
<dbReference type="Pfam" id="PF01670">
    <property type="entry name" value="Glyco_hydro_12"/>
    <property type="match status" value="1"/>
</dbReference>
<keyword evidence="5" id="KW-0732">Signal</keyword>
<feature type="transmembrane region" description="Helical" evidence="4">
    <location>
        <begin position="335"/>
        <end position="358"/>
    </location>
</feature>
<sequence>MKAAFGGWCLALLAPIWPPVLAQDGGNNVTLCQANDSFNSTSASTPYEFNNNVWGEGALDNGSQCLSVFDEGASWSVTYQFTGNPELVKSFPRMKVHPSRLPVLFWNISALDFKADWSIYVQGTENSSPEEQAQAYDETYVRQNAAIDVFLSDDAWNSTQVGPPIEIMIWFWRTPTIVPLGYFESTPAVDTVEVDGMDFSLYHGWNAQGQHVFSWLSESNMTSTDADYSPLLRYIWQKGLLSGALWLGQLEFGFEVMHAGEQTVSQVKPGYNLHLIRDGDSDDRPKSTAIVQSATSTRAASTAPSPTVTSPSEPAATTSSSAGRLAPAGMASNRWFDATCLAALLSGAVLFLISILHIDS</sequence>
<keyword evidence="2" id="KW-0624">Polysaccharide degradation</keyword>
<feature type="compositionally biased region" description="Low complexity" evidence="3">
    <location>
        <begin position="293"/>
        <end position="322"/>
    </location>
</feature>
<dbReference type="Gene3D" id="2.60.120.180">
    <property type="match status" value="1"/>
</dbReference>
<dbReference type="EMBL" id="LFJN01000033">
    <property type="protein sequence ID" value="KPI36144.1"/>
    <property type="molecule type" value="Genomic_DNA"/>
</dbReference>
<evidence type="ECO:0000256" key="4">
    <source>
        <dbReference type="SAM" id="Phobius"/>
    </source>
</evidence>
<organism evidence="6 7">
    <name type="scientific">Cyphellophora attinorum</name>
    <dbReference type="NCBI Taxonomy" id="1664694"/>
    <lineage>
        <taxon>Eukaryota</taxon>
        <taxon>Fungi</taxon>
        <taxon>Dikarya</taxon>
        <taxon>Ascomycota</taxon>
        <taxon>Pezizomycotina</taxon>
        <taxon>Eurotiomycetes</taxon>
        <taxon>Chaetothyriomycetidae</taxon>
        <taxon>Chaetothyriales</taxon>
        <taxon>Cyphellophoraceae</taxon>
        <taxon>Cyphellophora</taxon>
    </lineage>
</organism>
<comment type="caution">
    <text evidence="6">The sequence shown here is derived from an EMBL/GenBank/DDBJ whole genome shotgun (WGS) entry which is preliminary data.</text>
</comment>
<evidence type="ECO:0000256" key="3">
    <source>
        <dbReference type="SAM" id="MobiDB-lite"/>
    </source>
</evidence>
<keyword evidence="2" id="KW-0119">Carbohydrate metabolism</keyword>
<gene>
    <name evidence="6" type="ORF">AB675_8924</name>
</gene>
<evidence type="ECO:0000256" key="1">
    <source>
        <dbReference type="ARBA" id="ARBA00005519"/>
    </source>
</evidence>
<evidence type="ECO:0000256" key="2">
    <source>
        <dbReference type="RuleBase" id="RU361163"/>
    </source>
</evidence>
<comment type="similarity">
    <text evidence="1 2">Belongs to the glycosyl hydrolase 12 (cellulase H) family.</text>
</comment>
<keyword evidence="7" id="KW-1185">Reference proteome</keyword>
<dbReference type="Proteomes" id="UP000038010">
    <property type="component" value="Unassembled WGS sequence"/>
</dbReference>
<dbReference type="STRING" id="1664694.A0A0N1NXZ6"/>
<dbReference type="PANTHER" id="PTHR34002">
    <property type="entry name" value="BLR1656 PROTEIN"/>
    <property type="match status" value="1"/>
</dbReference>
<keyword evidence="4" id="KW-0472">Membrane</keyword>
<feature type="region of interest" description="Disordered" evidence="3">
    <location>
        <begin position="276"/>
        <end position="323"/>
    </location>
</feature>
<name>A0A0N1NXZ6_9EURO</name>
<feature type="compositionally biased region" description="Basic and acidic residues" evidence="3">
    <location>
        <begin position="276"/>
        <end position="286"/>
    </location>
</feature>
<dbReference type="GeneID" id="28741293"/>
<feature type="chain" id="PRO_5005879433" evidence="5">
    <location>
        <begin position="23"/>
        <end position="360"/>
    </location>
</feature>
<accession>A0A0N1NXZ6</accession>
<dbReference type="OrthoDB" id="89349at2759"/>
<keyword evidence="2" id="KW-0326">Glycosidase</keyword>
<keyword evidence="2" id="KW-0378">Hydrolase</keyword>
<protein>
    <submittedName>
        <fullName evidence="6">Endoglucanase A</fullName>
    </submittedName>
</protein>
<dbReference type="PANTHER" id="PTHR34002:SF11">
    <property type="entry name" value="CONCANAVALIN A-LIKE LECTIN_GLUCANASE"/>
    <property type="match status" value="1"/>
</dbReference>
<dbReference type="GO" id="GO:0008810">
    <property type="term" value="F:cellulase activity"/>
    <property type="evidence" value="ECO:0007669"/>
    <property type="project" value="InterPro"/>
</dbReference>
<dbReference type="SUPFAM" id="SSF49899">
    <property type="entry name" value="Concanavalin A-like lectins/glucanases"/>
    <property type="match status" value="1"/>
</dbReference>
<keyword evidence="4" id="KW-0812">Transmembrane</keyword>
<keyword evidence="4" id="KW-1133">Transmembrane helix</keyword>
<dbReference type="InterPro" id="IPR013319">
    <property type="entry name" value="GH11/12"/>
</dbReference>
<dbReference type="InterPro" id="IPR002594">
    <property type="entry name" value="GH12"/>
</dbReference>
<proteinExistence type="inferred from homology"/>
<evidence type="ECO:0000256" key="5">
    <source>
        <dbReference type="SAM" id="SignalP"/>
    </source>
</evidence>
<evidence type="ECO:0000313" key="6">
    <source>
        <dbReference type="EMBL" id="KPI36144.1"/>
    </source>
</evidence>
<dbReference type="GO" id="GO:0000272">
    <property type="term" value="P:polysaccharide catabolic process"/>
    <property type="evidence" value="ECO:0007669"/>
    <property type="project" value="UniProtKB-KW"/>
</dbReference>
<dbReference type="VEuPathDB" id="FungiDB:AB675_8924"/>
<dbReference type="InterPro" id="IPR013320">
    <property type="entry name" value="ConA-like_dom_sf"/>
</dbReference>